<dbReference type="AlphaFoldDB" id="A0A3D8IB63"/>
<accession>A0A3D8IB63</accession>
<dbReference type="InterPro" id="IPR005790">
    <property type="entry name" value="DNA_polIII_delta"/>
</dbReference>
<protein>
    <recommendedName>
        <fullName evidence="7">DNA polymerase III subunit delta</fullName>
    </recommendedName>
</protein>
<evidence type="ECO:0000313" key="6">
    <source>
        <dbReference type="Proteomes" id="UP000256650"/>
    </source>
</evidence>
<dbReference type="GO" id="GO:0003887">
    <property type="term" value="F:DNA-directed DNA polymerase activity"/>
    <property type="evidence" value="ECO:0007669"/>
    <property type="project" value="UniProtKB-KW"/>
</dbReference>
<evidence type="ECO:0000313" key="5">
    <source>
        <dbReference type="EMBL" id="RDU62377.1"/>
    </source>
</evidence>
<dbReference type="RefSeq" id="WP_115551943.1">
    <property type="nucleotide sequence ID" value="NZ_CAONBV010000085.1"/>
</dbReference>
<evidence type="ECO:0000256" key="4">
    <source>
        <dbReference type="ARBA" id="ARBA00022932"/>
    </source>
</evidence>
<organism evidence="5 6">
    <name type="scientific">Helicobacter ganmani</name>
    <dbReference type="NCBI Taxonomy" id="60246"/>
    <lineage>
        <taxon>Bacteria</taxon>
        <taxon>Pseudomonadati</taxon>
        <taxon>Campylobacterota</taxon>
        <taxon>Epsilonproteobacteria</taxon>
        <taxon>Campylobacterales</taxon>
        <taxon>Helicobacteraceae</taxon>
        <taxon>Helicobacter</taxon>
    </lineage>
</organism>
<dbReference type="GO" id="GO:0006261">
    <property type="term" value="P:DNA-templated DNA replication"/>
    <property type="evidence" value="ECO:0007669"/>
    <property type="project" value="TreeGrafter"/>
</dbReference>
<keyword evidence="1" id="KW-0808">Transferase</keyword>
<dbReference type="InterPro" id="IPR027417">
    <property type="entry name" value="P-loop_NTPase"/>
</dbReference>
<evidence type="ECO:0008006" key="7">
    <source>
        <dbReference type="Google" id="ProtNLM"/>
    </source>
</evidence>
<dbReference type="Gene3D" id="3.40.50.300">
    <property type="entry name" value="P-loop containing nucleotide triphosphate hydrolases"/>
    <property type="match status" value="1"/>
</dbReference>
<keyword evidence="4" id="KW-0239">DNA-directed DNA polymerase</keyword>
<dbReference type="NCBIfam" id="NF006302">
    <property type="entry name" value="PRK08487.1-5"/>
    <property type="match status" value="1"/>
</dbReference>
<dbReference type="OrthoDB" id="5329738at2"/>
<evidence type="ECO:0000256" key="1">
    <source>
        <dbReference type="ARBA" id="ARBA00022679"/>
    </source>
</evidence>
<gene>
    <name evidence="5" type="ORF">CQA43_07260</name>
</gene>
<dbReference type="EMBL" id="NXLS01000007">
    <property type="protein sequence ID" value="RDU62377.1"/>
    <property type="molecule type" value="Genomic_DNA"/>
</dbReference>
<keyword evidence="6" id="KW-1185">Reference proteome</keyword>
<sequence length="337" mass="38418">MYKKELDAKLAKQEEIRAILLYGESSFLIGYYGEKIAQTILTKGCEKNSFYFNAFDFQSALSCFSQGSLFGDEALVWIKIDKKIPKKQLDTLIQSLLQNGAGYLVVEFYPAENKSASEYMTDARAMSASFPAKNAKEKVFEARFFAPNLNEAMAILKEYAQNLKIQISDFNLHKILEQQNFDLGLSVAELRKYTIFDQEISAEMVEGLGYGLGSVKLEEILESLLLKKPYFDKLSQFLEQGFEEVPLINEIQKYFFVLFLFSSHIRIYGEASSQDVLGYKLPPMLLEQKKRFAILLKESQYESVFSILNAWREDSLKGANKGNGLLSALMKIQAILR</sequence>
<keyword evidence="2" id="KW-0548">Nucleotidyltransferase</keyword>
<proteinExistence type="predicted"/>
<name>A0A3D8IB63_9HELI</name>
<dbReference type="GeneID" id="82536082"/>
<dbReference type="Proteomes" id="UP000256650">
    <property type="component" value="Unassembled WGS sequence"/>
</dbReference>
<comment type="caution">
    <text evidence="5">The sequence shown here is derived from an EMBL/GenBank/DDBJ whole genome shotgun (WGS) entry which is preliminary data.</text>
</comment>
<dbReference type="PANTHER" id="PTHR34388">
    <property type="entry name" value="DNA POLYMERASE III SUBUNIT DELTA"/>
    <property type="match status" value="1"/>
</dbReference>
<evidence type="ECO:0000256" key="3">
    <source>
        <dbReference type="ARBA" id="ARBA00022705"/>
    </source>
</evidence>
<dbReference type="GO" id="GO:0009360">
    <property type="term" value="C:DNA polymerase III complex"/>
    <property type="evidence" value="ECO:0007669"/>
    <property type="project" value="TreeGrafter"/>
</dbReference>
<evidence type="ECO:0000256" key="2">
    <source>
        <dbReference type="ARBA" id="ARBA00022695"/>
    </source>
</evidence>
<dbReference type="GO" id="GO:0003677">
    <property type="term" value="F:DNA binding"/>
    <property type="evidence" value="ECO:0007669"/>
    <property type="project" value="InterPro"/>
</dbReference>
<reference evidence="5 6" key="1">
    <citation type="submission" date="2018-04" db="EMBL/GenBank/DDBJ databases">
        <title>Novel Campyloabacter and Helicobacter Species and Strains.</title>
        <authorList>
            <person name="Mannion A.J."/>
            <person name="Shen Z."/>
            <person name="Fox J.G."/>
        </authorList>
    </citation>
    <scope>NUCLEOTIDE SEQUENCE [LARGE SCALE GENOMIC DNA]</scope>
    <source>
        <strain evidence="5 6">MIT 99-5101</strain>
    </source>
</reference>
<keyword evidence="3" id="KW-0235">DNA replication</keyword>
<dbReference type="SUPFAM" id="SSF52540">
    <property type="entry name" value="P-loop containing nucleoside triphosphate hydrolases"/>
    <property type="match status" value="1"/>
</dbReference>
<dbReference type="PANTHER" id="PTHR34388:SF1">
    <property type="entry name" value="DNA POLYMERASE III SUBUNIT DELTA"/>
    <property type="match status" value="1"/>
</dbReference>